<protein>
    <recommendedName>
        <fullName evidence="2">DUF4283 domain-containing protein</fullName>
    </recommendedName>
</protein>
<dbReference type="PANTHER" id="PTHR31286">
    <property type="entry name" value="GLYCINE-RICH CELL WALL STRUCTURAL PROTEIN 1.8-LIKE"/>
    <property type="match status" value="1"/>
</dbReference>
<dbReference type="EMBL" id="JAATIQ010000275">
    <property type="protein sequence ID" value="KAF4365199.1"/>
    <property type="molecule type" value="Genomic_DNA"/>
</dbReference>
<comment type="caution">
    <text evidence="3">The sequence shown here is derived from an EMBL/GenBank/DDBJ whole genome shotgun (WGS) entry which is preliminary data.</text>
</comment>
<organism evidence="3 4">
    <name type="scientific">Cannabis sativa</name>
    <name type="common">Hemp</name>
    <name type="synonym">Marijuana</name>
    <dbReference type="NCBI Taxonomy" id="3483"/>
    <lineage>
        <taxon>Eukaryota</taxon>
        <taxon>Viridiplantae</taxon>
        <taxon>Streptophyta</taxon>
        <taxon>Embryophyta</taxon>
        <taxon>Tracheophyta</taxon>
        <taxon>Spermatophyta</taxon>
        <taxon>Magnoliopsida</taxon>
        <taxon>eudicotyledons</taxon>
        <taxon>Gunneridae</taxon>
        <taxon>Pentapetalae</taxon>
        <taxon>rosids</taxon>
        <taxon>fabids</taxon>
        <taxon>Rosales</taxon>
        <taxon>Cannabaceae</taxon>
        <taxon>Cannabis</taxon>
    </lineage>
</organism>
<evidence type="ECO:0000313" key="3">
    <source>
        <dbReference type="EMBL" id="KAF4365199.1"/>
    </source>
</evidence>
<name>A0A7J6F5M1_CANSA</name>
<dbReference type="InterPro" id="IPR040256">
    <property type="entry name" value="At4g02000-like"/>
</dbReference>
<evidence type="ECO:0000259" key="2">
    <source>
        <dbReference type="Pfam" id="PF14111"/>
    </source>
</evidence>
<dbReference type="AlphaFoldDB" id="A0A7J6F5M1"/>
<feature type="domain" description="DUF4283" evidence="2">
    <location>
        <begin position="48"/>
        <end position="120"/>
    </location>
</feature>
<dbReference type="Pfam" id="PF14111">
    <property type="entry name" value="DUF4283"/>
    <property type="match status" value="1"/>
</dbReference>
<dbReference type="InterPro" id="IPR025558">
    <property type="entry name" value="DUF4283"/>
</dbReference>
<evidence type="ECO:0000313" key="4">
    <source>
        <dbReference type="Proteomes" id="UP000583929"/>
    </source>
</evidence>
<keyword evidence="4" id="KW-1185">Reference proteome</keyword>
<dbReference type="PANTHER" id="PTHR31286:SF180">
    <property type="entry name" value="OS10G0362600 PROTEIN"/>
    <property type="match status" value="1"/>
</dbReference>
<reference evidence="3 4" key="1">
    <citation type="journal article" date="2020" name="bioRxiv">
        <title>Sequence and annotation of 42 cannabis genomes reveals extensive copy number variation in cannabinoid synthesis and pathogen resistance genes.</title>
        <authorList>
            <person name="Mckernan K.J."/>
            <person name="Helbert Y."/>
            <person name="Kane L.T."/>
            <person name="Ebling H."/>
            <person name="Zhang L."/>
            <person name="Liu B."/>
            <person name="Eaton Z."/>
            <person name="Mclaughlin S."/>
            <person name="Kingan S."/>
            <person name="Baybayan P."/>
            <person name="Concepcion G."/>
            <person name="Jordan M."/>
            <person name="Riva A."/>
            <person name="Barbazuk W."/>
            <person name="Harkins T."/>
        </authorList>
    </citation>
    <scope>NUCLEOTIDE SEQUENCE [LARGE SCALE GENOMIC DNA]</scope>
    <source>
        <strain evidence="4">cv. Jamaican Lion 4</strain>
        <tissue evidence="3">Leaf</tissue>
    </source>
</reference>
<sequence length="529" mass="59479">MAIRLFDKEIVNSVSLEETVKEVENFSLDDFSLDLAANCDAAQATIASSVVGRFFSKEMVSNGLLRKVLTRMWKLKGGWRFQLVERKTRTFVFRFHFEKEAKFVLDSQPWNPCKGFMLVTPISMIGKWAYADLTSFSIWVRVMDVPTKFLNNDVVVSVANRVGTFIQANKVRVHSSGGGGKEGLSYLKYDKLPSLCYKCDVIGHEDSGCSRRKGMVILDDGRSISLYGPQLKEGSRIENIFGLLDKEDIQERKRLEEEEADNEAVEEEAEVTQTYCPIGVGVVIQNSYNNFSVRMNDYAKAPKERAHTENVAQMAKIFKNAFGDTIFGSTEGSILKGSKGKAKIGRTNLNGPESDMTHGGESRDLGNNFEVQEEGGAQECGKRPCVGDTGMRNDIELQTVKMSLRTSGGIELFWKQGWQVEILRAERNQIKVLFGANGPYPPWIGAFIYAPPHREDRVKNLPIWSLNHSPAIVDTQMDSEAIKAPFRFIDVWTMDPSCKKTIEDAWTINVRGVRSFVLNCKLQNTRKAL</sequence>
<gene>
    <name evidence="3" type="ORF">G4B88_000358</name>
</gene>
<proteinExistence type="predicted"/>
<keyword evidence="1" id="KW-0175">Coiled coil</keyword>
<evidence type="ECO:0000256" key="1">
    <source>
        <dbReference type="SAM" id="Coils"/>
    </source>
</evidence>
<accession>A0A7J6F5M1</accession>
<feature type="coiled-coil region" evidence="1">
    <location>
        <begin position="246"/>
        <end position="275"/>
    </location>
</feature>
<dbReference type="Proteomes" id="UP000583929">
    <property type="component" value="Unassembled WGS sequence"/>
</dbReference>